<dbReference type="RefSeq" id="WP_115564579.1">
    <property type="nucleotide sequence ID" value="NZ_QRGR01000005.1"/>
</dbReference>
<dbReference type="PANTHER" id="PTHR42760">
    <property type="entry name" value="SHORT-CHAIN DEHYDROGENASES/REDUCTASES FAMILY MEMBER"/>
    <property type="match status" value="1"/>
</dbReference>
<name>A0A3D8LFF1_9BACT</name>
<evidence type="ECO:0000256" key="1">
    <source>
        <dbReference type="ARBA" id="ARBA00006484"/>
    </source>
</evidence>
<dbReference type="NCBIfam" id="NF009466">
    <property type="entry name" value="PRK12826.1-2"/>
    <property type="match status" value="1"/>
</dbReference>
<dbReference type="EMBL" id="QRGR01000005">
    <property type="protein sequence ID" value="RDV16169.1"/>
    <property type="molecule type" value="Genomic_DNA"/>
</dbReference>
<organism evidence="2 3">
    <name type="scientific">Pontibacter diazotrophicus</name>
    <dbReference type="NCBI Taxonomy" id="1400979"/>
    <lineage>
        <taxon>Bacteria</taxon>
        <taxon>Pseudomonadati</taxon>
        <taxon>Bacteroidota</taxon>
        <taxon>Cytophagia</taxon>
        <taxon>Cytophagales</taxon>
        <taxon>Hymenobacteraceae</taxon>
        <taxon>Pontibacter</taxon>
    </lineage>
</organism>
<evidence type="ECO:0000313" key="2">
    <source>
        <dbReference type="EMBL" id="RDV16169.1"/>
    </source>
</evidence>
<dbReference type="CDD" id="cd05358">
    <property type="entry name" value="GlcDH_SDR_c"/>
    <property type="match status" value="1"/>
</dbReference>
<dbReference type="OrthoDB" id="9804104at2"/>
<dbReference type="InterPro" id="IPR036291">
    <property type="entry name" value="NAD(P)-bd_dom_sf"/>
</dbReference>
<proteinExistence type="inferred from homology"/>
<dbReference type="PRINTS" id="PR00080">
    <property type="entry name" value="SDRFAMILY"/>
</dbReference>
<dbReference type="GO" id="GO:0016616">
    <property type="term" value="F:oxidoreductase activity, acting on the CH-OH group of donors, NAD or NADP as acceptor"/>
    <property type="evidence" value="ECO:0007669"/>
    <property type="project" value="TreeGrafter"/>
</dbReference>
<sequence length="272" mass="29275">MSNTNENKRLQGKVAIVTGSSSGIGEGIALAMGREGASVVINYHSNEESAQELKSKIEEAGSKAAVVQADVANPDDVEKLIRAATDNFGTLDILVSNAGIQRDDNFLDMSLEDWNKVISTNLTGNFLCAQAAAKEFVKRKVKQEEKRAAGHIIFISSVHDIIPWAGHVNYATAKGGVQMLMKTLAQELASEKIRVNGISPGAIKTAINEDVWSTEKGRKDMLSLIPYGRIGEPEDIAKVAVWLATDEADYITGTTIYVDGGMTLYPAFSDKG</sequence>
<dbReference type="AlphaFoldDB" id="A0A3D8LFF1"/>
<dbReference type="Proteomes" id="UP000256708">
    <property type="component" value="Unassembled WGS sequence"/>
</dbReference>
<reference evidence="3" key="1">
    <citation type="submission" date="2018-08" db="EMBL/GenBank/DDBJ databases">
        <authorList>
            <person name="Liu Z.-W."/>
            <person name="Du Z.-J."/>
        </authorList>
    </citation>
    <scope>NUCLEOTIDE SEQUENCE [LARGE SCALE GENOMIC DNA]</scope>
    <source>
        <strain evidence="3">H4X</strain>
    </source>
</reference>
<dbReference type="InterPro" id="IPR020904">
    <property type="entry name" value="Sc_DH/Rdtase_CS"/>
</dbReference>
<protein>
    <submittedName>
        <fullName evidence="2">SDR family NAD(P)-dependent oxidoreductase</fullName>
    </submittedName>
</protein>
<dbReference type="SUPFAM" id="SSF51735">
    <property type="entry name" value="NAD(P)-binding Rossmann-fold domains"/>
    <property type="match status" value="1"/>
</dbReference>
<dbReference type="Pfam" id="PF13561">
    <property type="entry name" value="adh_short_C2"/>
    <property type="match status" value="1"/>
</dbReference>
<comment type="caution">
    <text evidence="2">The sequence shown here is derived from an EMBL/GenBank/DDBJ whole genome shotgun (WGS) entry which is preliminary data.</text>
</comment>
<dbReference type="Gene3D" id="3.40.50.720">
    <property type="entry name" value="NAD(P)-binding Rossmann-like Domain"/>
    <property type="match status" value="1"/>
</dbReference>
<dbReference type="NCBIfam" id="NF005559">
    <property type="entry name" value="PRK07231.1"/>
    <property type="match status" value="1"/>
</dbReference>
<dbReference type="PRINTS" id="PR00081">
    <property type="entry name" value="GDHRDH"/>
</dbReference>
<comment type="similarity">
    <text evidence="1">Belongs to the short-chain dehydrogenases/reductases (SDR) family.</text>
</comment>
<gene>
    <name evidence="2" type="ORF">DXT99_05730</name>
</gene>
<evidence type="ECO:0000313" key="3">
    <source>
        <dbReference type="Proteomes" id="UP000256708"/>
    </source>
</evidence>
<accession>A0A3D8LFF1</accession>
<dbReference type="FunFam" id="3.40.50.720:FF:000084">
    <property type="entry name" value="Short-chain dehydrogenase reductase"/>
    <property type="match status" value="1"/>
</dbReference>
<keyword evidence="3" id="KW-1185">Reference proteome</keyword>
<dbReference type="InterPro" id="IPR002347">
    <property type="entry name" value="SDR_fam"/>
</dbReference>
<dbReference type="PROSITE" id="PS00061">
    <property type="entry name" value="ADH_SHORT"/>
    <property type="match status" value="1"/>
</dbReference>
<dbReference type="PANTHER" id="PTHR42760:SF132">
    <property type="entry name" value="SHORT-CHAIN DEHYDROGENASE_REDUCTASE FAMILY PROTEIN"/>
    <property type="match status" value="1"/>
</dbReference>